<keyword evidence="5" id="KW-1185">Reference proteome</keyword>
<protein>
    <recommendedName>
        <fullName evidence="6">Restriction endonuclease</fullName>
    </recommendedName>
</protein>
<dbReference type="PATRIC" id="fig|1139219.3.peg.2634"/>
<dbReference type="SUPFAM" id="SSF52980">
    <property type="entry name" value="Restriction endonuclease-like"/>
    <property type="match status" value="1"/>
</dbReference>
<feature type="domain" description="Restriction endonuclease type IV Mrr" evidence="2">
    <location>
        <begin position="174"/>
        <end position="292"/>
    </location>
</feature>
<dbReference type="InterPro" id="IPR011335">
    <property type="entry name" value="Restrct_endonuc-II-like"/>
</dbReference>
<evidence type="ECO:0000259" key="3">
    <source>
        <dbReference type="Pfam" id="PF14338"/>
    </source>
</evidence>
<dbReference type="RefSeq" id="WP_016173796.1">
    <property type="nucleotide sequence ID" value="NZ_ASWK01000001.1"/>
</dbReference>
<sequence length="320" mass="35879">MNRDWRKLKQSANGIPTNEALIPYILEVIKDGDIVTNRVIRDRVIKFLQIPDTVLEINYPNYPNSESVLLNRFSFALSNLYKANAIERPKRGVYKITEMGLALLAQYGDQLTKKILEEQPAFQSYMKELTIRNERSGNKTSISETDQEDVKVEIGSLIINQNNEIAIELLDKVRQVDPSFFETLVVDLLVAMGYSGKNGDAKVTNLTNDGGIDGIINQDPLGTSTVYIQAKRYMEGNTVGRPAIQSFYGALADVNADRGVFITTSGFSIGAQEFAKNQGIILIDGIKLTELMMQYGVGIEVAKVYKQLRIDNDYFESELR</sequence>
<gene>
    <name evidence="4" type="ORF">OMK_02689</name>
</gene>
<comment type="caution">
    <text evidence="4">The sequence shown here is derived from an EMBL/GenBank/DDBJ whole genome shotgun (WGS) entry which is preliminary data.</text>
</comment>
<accession>S1NJL4</accession>
<dbReference type="PANTHER" id="PTHR30015">
    <property type="entry name" value="MRR RESTRICTION SYSTEM PROTEIN"/>
    <property type="match status" value="1"/>
</dbReference>
<dbReference type="OrthoDB" id="9803736at2"/>
<dbReference type="AlphaFoldDB" id="S1NJL4"/>
<dbReference type="Pfam" id="PF04471">
    <property type="entry name" value="Mrr_cat"/>
    <property type="match status" value="1"/>
</dbReference>
<dbReference type="InterPro" id="IPR052906">
    <property type="entry name" value="Type_IV_Methyl-Rstrct_Enzyme"/>
</dbReference>
<dbReference type="STRING" id="44009.RV01_GL002281"/>
<evidence type="ECO:0008006" key="6">
    <source>
        <dbReference type="Google" id="ProtNLM"/>
    </source>
</evidence>
<dbReference type="HOGENOM" id="CLU_063822_2_0_9"/>
<dbReference type="InterPro" id="IPR025745">
    <property type="entry name" value="Mrr-like_N_dom"/>
</dbReference>
<feature type="domain" description="Restriction system protein Mrr-like N-terminal" evidence="3">
    <location>
        <begin position="21"/>
        <end position="105"/>
    </location>
</feature>
<proteinExistence type="predicted"/>
<evidence type="ECO:0000313" key="4">
    <source>
        <dbReference type="EMBL" id="EOT38420.1"/>
    </source>
</evidence>
<keyword evidence="1" id="KW-0378">Hydrolase</keyword>
<reference evidence="4 5" key="1">
    <citation type="submission" date="2013-03" db="EMBL/GenBank/DDBJ databases">
        <title>The Genome Sequence of Enterococcus dispar ATCC_51266 (Illumina only assembly).</title>
        <authorList>
            <consortium name="The Broad Institute Genomics Platform"/>
            <consortium name="The Broad Institute Genome Sequencing Center for Infectious Disease"/>
            <person name="Earl A."/>
            <person name="Russ C."/>
            <person name="Gilmore M."/>
            <person name="Surin D."/>
            <person name="Walker B."/>
            <person name="Young S."/>
            <person name="Zeng Q."/>
            <person name="Gargeya S."/>
            <person name="Fitzgerald M."/>
            <person name="Haas B."/>
            <person name="Abouelleil A."/>
            <person name="Allen A.W."/>
            <person name="Alvarado L."/>
            <person name="Arachchi H.M."/>
            <person name="Berlin A.M."/>
            <person name="Chapman S.B."/>
            <person name="Gainer-Dewar J."/>
            <person name="Goldberg J."/>
            <person name="Griggs A."/>
            <person name="Gujja S."/>
            <person name="Hansen M."/>
            <person name="Howarth C."/>
            <person name="Imamovic A."/>
            <person name="Ireland A."/>
            <person name="Larimer J."/>
            <person name="McCowan C."/>
            <person name="Murphy C."/>
            <person name="Pearson M."/>
            <person name="Poon T.W."/>
            <person name="Priest M."/>
            <person name="Roberts A."/>
            <person name="Saif S."/>
            <person name="Shea T."/>
            <person name="Sisk P."/>
            <person name="Sykes S."/>
            <person name="Wortman J."/>
            <person name="Nusbaum C."/>
            <person name="Birren B."/>
        </authorList>
    </citation>
    <scope>NUCLEOTIDE SEQUENCE [LARGE SCALE GENOMIC DNA]</scope>
    <source>
        <strain evidence="4 5">ATCC 51266</strain>
    </source>
</reference>
<name>S1NJL4_9ENTE</name>
<dbReference type="EMBL" id="AHYR01000013">
    <property type="protein sequence ID" value="EOT38420.1"/>
    <property type="molecule type" value="Genomic_DNA"/>
</dbReference>
<dbReference type="InterPro" id="IPR007560">
    <property type="entry name" value="Restrct_endonuc_IV_Mrr"/>
</dbReference>
<dbReference type="GO" id="GO:0009307">
    <property type="term" value="P:DNA restriction-modification system"/>
    <property type="evidence" value="ECO:0007669"/>
    <property type="project" value="InterPro"/>
</dbReference>
<evidence type="ECO:0000313" key="5">
    <source>
        <dbReference type="Proteomes" id="UP000014127"/>
    </source>
</evidence>
<dbReference type="GO" id="GO:0003677">
    <property type="term" value="F:DNA binding"/>
    <property type="evidence" value="ECO:0007669"/>
    <property type="project" value="InterPro"/>
</dbReference>
<dbReference type="PANTHER" id="PTHR30015:SF7">
    <property type="entry name" value="TYPE IV METHYL-DIRECTED RESTRICTION ENZYME ECOKMRR"/>
    <property type="match status" value="1"/>
</dbReference>
<evidence type="ECO:0000256" key="1">
    <source>
        <dbReference type="ARBA" id="ARBA00022801"/>
    </source>
</evidence>
<dbReference type="Proteomes" id="UP000014127">
    <property type="component" value="Unassembled WGS sequence"/>
</dbReference>
<dbReference type="InterPro" id="IPR011856">
    <property type="entry name" value="tRNA_endonuc-like_dom_sf"/>
</dbReference>
<dbReference type="eggNOG" id="COG1715">
    <property type="taxonomic scope" value="Bacteria"/>
</dbReference>
<evidence type="ECO:0000259" key="2">
    <source>
        <dbReference type="Pfam" id="PF04471"/>
    </source>
</evidence>
<dbReference type="Gene3D" id="3.40.1350.10">
    <property type="match status" value="1"/>
</dbReference>
<dbReference type="Pfam" id="PF14338">
    <property type="entry name" value="Mrr_N"/>
    <property type="match status" value="1"/>
</dbReference>
<dbReference type="GO" id="GO:0015666">
    <property type="term" value="F:restriction endodeoxyribonuclease activity"/>
    <property type="evidence" value="ECO:0007669"/>
    <property type="project" value="TreeGrafter"/>
</dbReference>
<organism evidence="4 5">
    <name type="scientific">Enterococcus dispar ATCC 51266</name>
    <dbReference type="NCBI Taxonomy" id="1139219"/>
    <lineage>
        <taxon>Bacteria</taxon>
        <taxon>Bacillati</taxon>
        <taxon>Bacillota</taxon>
        <taxon>Bacilli</taxon>
        <taxon>Lactobacillales</taxon>
        <taxon>Enterococcaceae</taxon>
        <taxon>Enterococcus</taxon>
    </lineage>
</organism>